<proteinExistence type="predicted"/>
<dbReference type="RefSeq" id="WP_177025240.1">
    <property type="nucleotide sequence ID" value="NZ_JACAQR010000001.1"/>
</dbReference>
<protein>
    <submittedName>
        <fullName evidence="1">Uncharacterized protein</fullName>
    </submittedName>
</protein>
<name>A0AAJ3H121_9PSED</name>
<comment type="caution">
    <text evidence="1">The sequence shown here is derived from an EMBL/GenBank/DDBJ whole genome shotgun (WGS) entry which is preliminary data.</text>
</comment>
<dbReference type="EMBL" id="JACAQR010000001">
    <property type="protein sequence ID" value="NWD40364.1"/>
    <property type="molecule type" value="Genomic_DNA"/>
</dbReference>
<dbReference type="AlphaFoldDB" id="A0AAJ3H121"/>
<evidence type="ECO:0000313" key="1">
    <source>
        <dbReference type="EMBL" id="NWD40364.1"/>
    </source>
</evidence>
<dbReference type="Proteomes" id="UP000546584">
    <property type="component" value="Unassembled WGS sequence"/>
</dbReference>
<accession>A0AAJ3H121</accession>
<sequence>MPDYTPLDSNISCDPVLFLNPDADARGLLETAIQRIEAARNLLNSVICLSTERVEGADLQHFASAAQLLLQDGCDALQALGWKEGRVG</sequence>
<evidence type="ECO:0000313" key="2">
    <source>
        <dbReference type="Proteomes" id="UP000546584"/>
    </source>
</evidence>
<organism evidence="1 2">
    <name type="scientific">Pseudomonas yamanorum</name>
    <dbReference type="NCBI Taxonomy" id="515393"/>
    <lineage>
        <taxon>Bacteria</taxon>
        <taxon>Pseudomonadati</taxon>
        <taxon>Pseudomonadota</taxon>
        <taxon>Gammaproteobacteria</taxon>
        <taxon>Pseudomonadales</taxon>
        <taxon>Pseudomonadaceae</taxon>
        <taxon>Pseudomonas</taxon>
    </lineage>
</organism>
<reference evidence="1 2" key="1">
    <citation type="submission" date="2020-04" db="EMBL/GenBank/DDBJ databases">
        <title>Molecular characterization of pseudomonads from Agaricus bisporus reveal novel blotch 2 pathogens in Western Europe.</title>
        <authorList>
            <person name="Taparia T."/>
            <person name="Krijger M."/>
            <person name="Haynes E."/>
            <person name="Elpinstone J.G."/>
            <person name="Noble R."/>
            <person name="Van Der Wolf J."/>
        </authorList>
    </citation>
    <scope>NUCLEOTIDE SEQUENCE [LARGE SCALE GENOMIC DNA]</scope>
    <source>
        <strain evidence="1 2">IPO3753</strain>
    </source>
</reference>
<gene>
    <name evidence="1" type="ORF">HX826_00710</name>
</gene>